<dbReference type="GO" id="GO:0071111">
    <property type="term" value="F:cyclic-guanylate-specific phosphodiesterase activity"/>
    <property type="evidence" value="ECO:0007669"/>
    <property type="project" value="InterPro"/>
</dbReference>
<dbReference type="PANTHER" id="PTHR33121">
    <property type="entry name" value="CYCLIC DI-GMP PHOSPHODIESTERASE PDEF"/>
    <property type="match status" value="1"/>
</dbReference>
<dbReference type="SUPFAM" id="SSF55073">
    <property type="entry name" value="Nucleotide cyclase"/>
    <property type="match status" value="1"/>
</dbReference>
<feature type="domain" description="GGDEF" evidence="1">
    <location>
        <begin position="230"/>
        <end position="353"/>
    </location>
</feature>
<evidence type="ECO:0000313" key="3">
    <source>
        <dbReference type="Proteomes" id="UP000002415"/>
    </source>
</evidence>
<evidence type="ECO:0000313" key="2">
    <source>
        <dbReference type="EMBL" id="ABS61121.1"/>
    </source>
</evidence>
<dbReference type="RefSeq" id="WP_011994430.1">
    <property type="nucleotide sequence ID" value="NC_009718.1"/>
</dbReference>
<dbReference type="NCBIfam" id="TIGR00254">
    <property type="entry name" value="GGDEF"/>
    <property type="match status" value="1"/>
</dbReference>
<dbReference type="HOGENOM" id="CLU_780202_0_0_0"/>
<dbReference type="InterPro" id="IPR050706">
    <property type="entry name" value="Cyclic-di-GMP_PDE-like"/>
</dbReference>
<organism evidence="2 3">
    <name type="scientific">Fervidobacterium nodosum (strain ATCC 35602 / DSM 5306 / Rt17-B1)</name>
    <dbReference type="NCBI Taxonomy" id="381764"/>
    <lineage>
        <taxon>Bacteria</taxon>
        <taxon>Thermotogati</taxon>
        <taxon>Thermotogota</taxon>
        <taxon>Thermotogae</taxon>
        <taxon>Thermotogales</taxon>
        <taxon>Fervidobacteriaceae</taxon>
        <taxon>Fervidobacterium</taxon>
    </lineage>
</organism>
<dbReference type="STRING" id="381764.Fnod_1274"/>
<dbReference type="Pfam" id="PF00990">
    <property type="entry name" value="GGDEF"/>
    <property type="match status" value="1"/>
</dbReference>
<dbReference type="eggNOG" id="COG2203">
    <property type="taxonomic scope" value="Bacteria"/>
</dbReference>
<dbReference type="EMBL" id="CP000771">
    <property type="protein sequence ID" value="ABS61121.1"/>
    <property type="molecule type" value="Genomic_DNA"/>
</dbReference>
<name>A7HMI8_FERNB</name>
<reference evidence="2 3" key="2">
    <citation type="journal article" date="2009" name="Proc. Natl. Acad. Sci. U.S.A.">
        <title>On the chimeric nature, thermophilic origin, and phylogenetic placement of the Thermotogales.</title>
        <authorList>
            <person name="Zhaxybayeva O."/>
            <person name="Swithers K.S."/>
            <person name="Lapierre P."/>
            <person name="Fournier G.P."/>
            <person name="Bickhart D.M."/>
            <person name="DeBoy R.T."/>
            <person name="Nelson K.E."/>
            <person name="Nesbo C.L."/>
            <person name="Doolittle W.F."/>
            <person name="Gogarten J.P."/>
            <person name="Noll K.M."/>
        </authorList>
    </citation>
    <scope>NUCLEOTIDE SEQUENCE [LARGE SCALE GENOMIC DNA]</scope>
    <source>
        <strain evidence="3">ATCC 35602 / DSM 5306 / Rt17-B1</strain>
    </source>
</reference>
<dbReference type="InterPro" id="IPR029787">
    <property type="entry name" value="Nucleotide_cyclase"/>
</dbReference>
<sequence length="353" mass="41201">MKQNNFSEEVKNAFISFSELILEFSTERETSLKRKDFEALLKVLVDNIPFIHSGSVLLQDVDGSFYYIAAYNHDYKLLEKIRFKKEEMFMRRFKHVYIIKRKSIDFIKELSQKVGNIDDTLKESVKSIENIKAFVSIPIRVQRKIVGFFNLDTWEDEYTFEKNNFLPFAEMISDLLSLSVERFELIKSVKELNEKINKVVMFDPVTHLPNYKVLGNYFDKYVSLAKRDSSNLYLIKIKFENIDEVDRKHGFDYGNNILQKFAKIIEKNIRRSDILVSLNRESFAVLAISKSFPYNIFDRLNDSIVKFINSQNLDLTCTIGISEYGVDGKDVDSLINSAEEKSKPVKESKSVKV</sequence>
<dbReference type="InterPro" id="IPR000160">
    <property type="entry name" value="GGDEF_dom"/>
</dbReference>
<protein>
    <submittedName>
        <fullName evidence="2">Diguanylate cyclase</fullName>
    </submittedName>
</protein>
<dbReference type="InterPro" id="IPR043128">
    <property type="entry name" value="Rev_trsase/Diguanyl_cyclase"/>
</dbReference>
<dbReference type="eggNOG" id="COG3706">
    <property type="taxonomic scope" value="Bacteria"/>
</dbReference>
<keyword evidence="3" id="KW-1185">Reference proteome</keyword>
<accession>A7HMI8</accession>
<dbReference type="Gene3D" id="3.30.70.270">
    <property type="match status" value="1"/>
</dbReference>
<evidence type="ECO:0000259" key="1">
    <source>
        <dbReference type="PROSITE" id="PS50887"/>
    </source>
</evidence>
<dbReference type="AlphaFoldDB" id="A7HMI8"/>
<dbReference type="SMART" id="SM00267">
    <property type="entry name" value="GGDEF"/>
    <property type="match status" value="1"/>
</dbReference>
<reference evidence="2 3" key="1">
    <citation type="submission" date="2007-07" db="EMBL/GenBank/DDBJ databases">
        <title>Complete sequence of Fervidobacterium nodosum Rt17-B1.</title>
        <authorList>
            <consortium name="US DOE Joint Genome Institute"/>
            <person name="Copeland A."/>
            <person name="Lucas S."/>
            <person name="Lapidus A."/>
            <person name="Barry K."/>
            <person name="Glavina del Rio T."/>
            <person name="Dalin E."/>
            <person name="Tice H."/>
            <person name="Pitluck S."/>
            <person name="Saunders E."/>
            <person name="Brettin T."/>
            <person name="Bruce D."/>
            <person name="Detter J.C."/>
            <person name="Han C."/>
            <person name="Schmutz J."/>
            <person name="Larimer F."/>
            <person name="Land M."/>
            <person name="Hauser L."/>
            <person name="Kyrpides N."/>
            <person name="Mikhailova N."/>
            <person name="Nelson K."/>
            <person name="Gogarten J.P."/>
            <person name="Noll K."/>
            <person name="Richardson P."/>
        </authorList>
    </citation>
    <scope>NUCLEOTIDE SEQUENCE [LARGE SCALE GENOMIC DNA]</scope>
    <source>
        <strain evidence="3">ATCC 35602 / DSM 5306 / Rt17-B1</strain>
    </source>
</reference>
<dbReference type="PANTHER" id="PTHR33121:SF79">
    <property type="entry name" value="CYCLIC DI-GMP PHOSPHODIESTERASE PDED-RELATED"/>
    <property type="match status" value="1"/>
</dbReference>
<dbReference type="InterPro" id="IPR029016">
    <property type="entry name" value="GAF-like_dom_sf"/>
</dbReference>
<dbReference type="KEGG" id="fno:Fnod_1274"/>
<dbReference type="PROSITE" id="PS50887">
    <property type="entry name" value="GGDEF"/>
    <property type="match status" value="1"/>
</dbReference>
<dbReference type="Proteomes" id="UP000002415">
    <property type="component" value="Chromosome"/>
</dbReference>
<gene>
    <name evidence="2" type="ordered locus">Fnod_1274</name>
</gene>
<dbReference type="Gene3D" id="3.30.450.40">
    <property type="match status" value="1"/>
</dbReference>
<proteinExistence type="predicted"/>